<dbReference type="AlphaFoldDB" id="A0A0D1ZFB7"/>
<reference evidence="4 5" key="1">
    <citation type="submission" date="2015-01" db="EMBL/GenBank/DDBJ databases">
        <title>The Genome Sequence of Exophiala mesophila CBS40295.</title>
        <authorList>
            <consortium name="The Broad Institute Genomics Platform"/>
            <person name="Cuomo C."/>
            <person name="de Hoog S."/>
            <person name="Gorbushina A."/>
            <person name="Stielow B."/>
            <person name="Teixiera M."/>
            <person name="Abouelleil A."/>
            <person name="Chapman S.B."/>
            <person name="Priest M."/>
            <person name="Young S.K."/>
            <person name="Wortman J."/>
            <person name="Nusbaum C."/>
            <person name="Birren B."/>
        </authorList>
    </citation>
    <scope>NUCLEOTIDE SEQUENCE [LARGE SCALE GENOMIC DNA]</scope>
    <source>
        <strain evidence="4 5">CBS 40295</strain>
    </source>
</reference>
<accession>A0A0D1ZFB7</accession>
<dbReference type="RefSeq" id="XP_016225006.1">
    <property type="nucleotide sequence ID" value="XM_016369218.1"/>
</dbReference>
<dbReference type="InterPro" id="IPR013154">
    <property type="entry name" value="ADH-like_N"/>
</dbReference>
<comment type="similarity">
    <text evidence="1">Belongs to the zinc-containing alcohol dehydrogenase family.</text>
</comment>
<dbReference type="GeneID" id="27322490"/>
<dbReference type="STRING" id="212818.A0A0D1ZFB7"/>
<dbReference type="Pfam" id="PF00107">
    <property type="entry name" value="ADH_zinc_N"/>
    <property type="match status" value="1"/>
</dbReference>
<evidence type="ECO:0000313" key="4">
    <source>
        <dbReference type="EMBL" id="KIV93432.1"/>
    </source>
</evidence>
<dbReference type="SUPFAM" id="SSF50129">
    <property type="entry name" value="GroES-like"/>
    <property type="match status" value="1"/>
</dbReference>
<proteinExistence type="inferred from homology"/>
<dbReference type="SMART" id="SM00829">
    <property type="entry name" value="PKS_ER"/>
    <property type="match status" value="1"/>
</dbReference>
<evidence type="ECO:0000256" key="1">
    <source>
        <dbReference type="ARBA" id="ARBA00008072"/>
    </source>
</evidence>
<dbReference type="InterPro" id="IPR013149">
    <property type="entry name" value="ADH-like_C"/>
</dbReference>
<organism evidence="4 5">
    <name type="scientific">Exophiala mesophila</name>
    <name type="common">Black yeast-like fungus</name>
    <dbReference type="NCBI Taxonomy" id="212818"/>
    <lineage>
        <taxon>Eukaryota</taxon>
        <taxon>Fungi</taxon>
        <taxon>Dikarya</taxon>
        <taxon>Ascomycota</taxon>
        <taxon>Pezizomycotina</taxon>
        <taxon>Eurotiomycetes</taxon>
        <taxon>Chaetothyriomycetidae</taxon>
        <taxon>Chaetothyriales</taxon>
        <taxon>Herpotrichiellaceae</taxon>
        <taxon>Exophiala</taxon>
    </lineage>
</organism>
<dbReference type="EMBL" id="KN847522">
    <property type="protein sequence ID" value="KIV93432.1"/>
    <property type="molecule type" value="Genomic_DNA"/>
</dbReference>
<dbReference type="InterPro" id="IPR020843">
    <property type="entry name" value="ER"/>
</dbReference>
<dbReference type="Gene3D" id="3.90.180.10">
    <property type="entry name" value="Medium-chain alcohol dehydrogenases, catalytic domain"/>
    <property type="match status" value="1"/>
</dbReference>
<protein>
    <recommendedName>
        <fullName evidence="3">Enoyl reductase (ER) domain-containing protein</fullName>
    </recommendedName>
</protein>
<keyword evidence="2" id="KW-0560">Oxidoreductase</keyword>
<dbReference type="Proteomes" id="UP000054302">
    <property type="component" value="Unassembled WGS sequence"/>
</dbReference>
<dbReference type="OMA" id="QICADAI"/>
<dbReference type="Gene3D" id="3.40.50.720">
    <property type="entry name" value="NAD(P)-binding Rossmann-like Domain"/>
    <property type="match status" value="1"/>
</dbReference>
<evidence type="ECO:0000313" key="5">
    <source>
        <dbReference type="Proteomes" id="UP000054302"/>
    </source>
</evidence>
<sequence>MVSPSATKNYGLIRHSAGKAILQEIPIPTVRDDYILVRTEAVALNPTDWTTLDRTGDNGTLVGCDYSGVVEQVGKNVTKQWKVGDRVAGMAHGGNDLYPQTGAFARYISVKGDFQLRVPDETSFEAASAVGVGVISAGFGLYNVLGLPYPNVASGEKNQHEDGDQIRDRKVILIYGGSTATGTLAIQFAKLSGHRVITTCSPKNFDLVKQIGADAVYDYRTPGIGHQIRLDTSNQLSLVFDTVSTEITAQICADAIGSSGGQYVNLLGPDCPRSDVKSTFFLGYDVSGEEYIFEGERFPARPDALAYAREFVPIAEKLWAQGKWRPHPLRLEKGGLNGVIDGLKILREGRYSAEKLVYRVNETEWPSV</sequence>
<dbReference type="PANTHER" id="PTHR45348">
    <property type="entry name" value="HYPOTHETICAL OXIDOREDUCTASE (EUROFUNG)"/>
    <property type="match status" value="1"/>
</dbReference>
<dbReference type="VEuPathDB" id="FungiDB:PV10_04645"/>
<dbReference type="GO" id="GO:0016651">
    <property type="term" value="F:oxidoreductase activity, acting on NAD(P)H"/>
    <property type="evidence" value="ECO:0007669"/>
    <property type="project" value="InterPro"/>
</dbReference>
<dbReference type="InterPro" id="IPR047122">
    <property type="entry name" value="Trans-enoyl_RdTase-like"/>
</dbReference>
<dbReference type="InterPro" id="IPR011032">
    <property type="entry name" value="GroES-like_sf"/>
</dbReference>
<dbReference type="Pfam" id="PF08240">
    <property type="entry name" value="ADH_N"/>
    <property type="match status" value="1"/>
</dbReference>
<gene>
    <name evidence="4" type="ORF">PV10_04645</name>
</gene>
<dbReference type="CDD" id="cd08249">
    <property type="entry name" value="enoyl_reductase_like"/>
    <property type="match status" value="1"/>
</dbReference>
<evidence type="ECO:0000256" key="2">
    <source>
        <dbReference type="ARBA" id="ARBA00023002"/>
    </source>
</evidence>
<dbReference type="OrthoDB" id="48317at2759"/>
<dbReference type="InterPro" id="IPR036291">
    <property type="entry name" value="NAD(P)-bd_dom_sf"/>
</dbReference>
<dbReference type="HOGENOM" id="CLU_026673_16_1_1"/>
<name>A0A0D1ZFB7_EXOME</name>
<feature type="domain" description="Enoyl reductase (ER)" evidence="3">
    <location>
        <begin position="11"/>
        <end position="358"/>
    </location>
</feature>
<evidence type="ECO:0000259" key="3">
    <source>
        <dbReference type="SMART" id="SM00829"/>
    </source>
</evidence>
<dbReference type="SUPFAM" id="SSF51735">
    <property type="entry name" value="NAD(P)-binding Rossmann-fold domains"/>
    <property type="match status" value="1"/>
</dbReference>
<keyword evidence="5" id="KW-1185">Reference proteome</keyword>
<dbReference type="PANTHER" id="PTHR45348:SF2">
    <property type="entry name" value="ZINC-TYPE ALCOHOL DEHYDROGENASE-LIKE PROTEIN C2E1P3.01"/>
    <property type="match status" value="1"/>
</dbReference>